<protein>
    <recommendedName>
        <fullName evidence="3">Uncharacterized protein ycf33</fullName>
    </recommendedName>
</protein>
<sequence length="65" mass="7856">MNNFWKNIYKFPTFFISVVVGFFLVSIRPILQSFKKRKNIIPIIIIFNIIIYITYIILKKMLDIN</sequence>
<evidence type="ECO:0000256" key="3">
    <source>
        <dbReference type="ARBA" id="ARBA00021584"/>
    </source>
</evidence>
<dbReference type="AlphaFoldDB" id="A0A1B0RRI6"/>
<keyword evidence="5" id="KW-0812">Transmembrane</keyword>
<name>A0A1B0RRI6_9FLOR</name>
<evidence type="ECO:0000256" key="4">
    <source>
        <dbReference type="ARBA" id="ARBA00022640"/>
    </source>
</evidence>
<gene>
    <name evidence="6" type="primary">ycf33</name>
</gene>
<dbReference type="Pfam" id="PF05421">
    <property type="entry name" value="DUF751"/>
    <property type="match status" value="1"/>
</dbReference>
<comment type="subcellular location">
    <subcellularLocation>
        <location evidence="1">Plastid</location>
    </subcellularLocation>
</comment>
<dbReference type="RefSeq" id="YP_009300467.1">
    <property type="nucleotide sequence ID" value="NC_031211.1"/>
</dbReference>
<dbReference type="InterPro" id="IPR008470">
    <property type="entry name" value="Uncharacterised_Ycf33"/>
</dbReference>
<dbReference type="GeneID" id="29078039"/>
<evidence type="ECO:0000256" key="2">
    <source>
        <dbReference type="ARBA" id="ARBA00010985"/>
    </source>
</evidence>
<evidence type="ECO:0000256" key="1">
    <source>
        <dbReference type="ARBA" id="ARBA00004474"/>
    </source>
</evidence>
<dbReference type="EMBL" id="KR025491">
    <property type="protein sequence ID" value="AKU47386.1"/>
    <property type="molecule type" value="Genomic_DNA"/>
</dbReference>
<feature type="transmembrane region" description="Helical" evidence="5">
    <location>
        <begin position="12"/>
        <end position="31"/>
    </location>
</feature>
<organism evidence="6">
    <name type="scientific">Campylaephora sungminbooi</name>
    <dbReference type="NCBI Taxonomy" id="1896769"/>
    <lineage>
        <taxon>Eukaryota</taxon>
        <taxon>Rhodophyta</taxon>
        <taxon>Florideophyceae</taxon>
        <taxon>Rhodymeniophycidae</taxon>
        <taxon>Ceramiales</taxon>
        <taxon>Ceramiaceae</taxon>
        <taxon>Campylaephora</taxon>
    </lineage>
</organism>
<comment type="similarity">
    <text evidence="2">Belongs to the ycf33 family.</text>
</comment>
<keyword evidence="5" id="KW-1133">Transmembrane helix</keyword>
<dbReference type="GO" id="GO:0009536">
    <property type="term" value="C:plastid"/>
    <property type="evidence" value="ECO:0007669"/>
    <property type="project" value="UniProtKB-SubCell"/>
</dbReference>
<evidence type="ECO:0000313" key="6">
    <source>
        <dbReference type="EMBL" id="AKU47386.1"/>
    </source>
</evidence>
<keyword evidence="5" id="KW-0472">Membrane</keyword>
<evidence type="ECO:0000256" key="5">
    <source>
        <dbReference type="SAM" id="Phobius"/>
    </source>
</evidence>
<dbReference type="EMBL" id="KR814486">
    <property type="protein sequence ID" value="ALN11833.1"/>
    <property type="molecule type" value="Genomic_DNA"/>
</dbReference>
<geneLocation type="plastid" evidence="6"/>
<reference evidence="6" key="1">
    <citation type="journal article" date="2016" name="Bot. Marina">
        <title>Genomic and phylogenetic analysis of Ceramium cimbricum (Ceramiales, Rhodophyta) from the Atlantic and Pacific Oceans supports the naming of a new invasive Pacific entity Ceramium sungminbooi sp. nov.</title>
        <authorList>
            <person name="Hughey J.R."/>
            <person name="Boo G.H."/>
        </authorList>
    </citation>
    <scope>NUCLEOTIDE SEQUENCE</scope>
</reference>
<proteinExistence type="inferred from homology"/>
<keyword evidence="4 6" id="KW-0934">Plastid</keyword>
<feature type="transmembrane region" description="Helical" evidence="5">
    <location>
        <begin position="40"/>
        <end position="58"/>
    </location>
</feature>
<accession>A0A1B0RRI6</accession>